<evidence type="ECO:0000313" key="8">
    <source>
        <dbReference type="Proteomes" id="UP000000531"/>
    </source>
</evidence>
<keyword evidence="8" id="KW-1185">Reference proteome</keyword>
<evidence type="ECO:0000256" key="4">
    <source>
        <dbReference type="ARBA" id="ARBA00022679"/>
    </source>
</evidence>
<dbReference type="GO" id="GO:0030170">
    <property type="term" value="F:pyridoxal phosphate binding"/>
    <property type="evidence" value="ECO:0007669"/>
    <property type="project" value="InterPro"/>
</dbReference>
<evidence type="ECO:0000313" key="7">
    <source>
        <dbReference type="EMBL" id="AAW54797.1"/>
    </source>
</evidence>
<dbReference type="GO" id="GO:0008483">
    <property type="term" value="F:transaminase activity"/>
    <property type="evidence" value="ECO:0007669"/>
    <property type="project" value="UniProtKB-KW"/>
</dbReference>
<gene>
    <name evidence="7" type="ordered locus">SERP1481</name>
</gene>
<dbReference type="STRING" id="176279.SERP1481"/>
<dbReference type="NCBIfam" id="NF006388">
    <property type="entry name" value="PRK08637.1"/>
    <property type="match status" value="1"/>
</dbReference>
<sequence>MMNPLAQKLNDEIKQSSPEVLDMMSQLGKDMFYPKGILSQSAEAKRTTYNATIGMATKKEGKMYANSLNQMFNDLTPDEIFPYAPPQGVEELRDLWQKKMLKENPDLKSKSISRPIVTNALTHGLSLVADLFVDTDDTVLLPTHNWGNYKLVFSTRHGAHINTYSIFDDSGHFTTSELVKTLKEYKKDKVIIILNYPNNPTGYTPNKKEVNTIVNAIEELANKGTKVVTVVDDAYYGLFYEEVYQQSIFTALTQVKSSNLLPVRLDGATKEFFSWGFRVGFMTFGIDHETLKNALEAKVKGLIRSNISSSPLPSQSAIKHVLKYHEQFDKEIDQNINILKERYEVTKQVVYDNKYAKYWQAYDFNSGYFMSLKLNQVDPEELRKHLINNYSIGIIALNSTDIRIAFSCVEKEDIPYVFESIANAIDDIK</sequence>
<dbReference type="CDD" id="cd00609">
    <property type="entry name" value="AAT_like"/>
    <property type="match status" value="1"/>
</dbReference>
<dbReference type="Gene3D" id="3.40.640.10">
    <property type="entry name" value="Type I PLP-dependent aspartate aminotransferase-like (Major domain)"/>
    <property type="match status" value="1"/>
</dbReference>
<accession>Q5HMZ4</accession>
<dbReference type="SUPFAM" id="SSF53383">
    <property type="entry name" value="PLP-dependent transferases"/>
    <property type="match status" value="1"/>
</dbReference>
<organism evidence="7 8">
    <name type="scientific">Staphylococcus epidermidis (strain ATCC 35984 / DSM 28319 / BCRC 17069 / CCUG 31568 / BM 3577 / RP62A)</name>
    <dbReference type="NCBI Taxonomy" id="176279"/>
    <lineage>
        <taxon>Bacteria</taxon>
        <taxon>Bacillati</taxon>
        <taxon>Bacillota</taxon>
        <taxon>Bacilli</taxon>
        <taxon>Bacillales</taxon>
        <taxon>Staphylococcaceae</taxon>
        <taxon>Staphylococcus</taxon>
    </lineage>
</organism>
<keyword evidence="4" id="KW-0808">Transferase</keyword>
<dbReference type="Proteomes" id="UP000000531">
    <property type="component" value="Chromosome"/>
</dbReference>
<dbReference type="EMBL" id="CP000029">
    <property type="protein sequence ID" value="AAW54797.1"/>
    <property type="molecule type" value="Genomic_DNA"/>
</dbReference>
<evidence type="ECO:0000259" key="6">
    <source>
        <dbReference type="Pfam" id="PF00155"/>
    </source>
</evidence>
<proteinExistence type="inferred from homology"/>
<dbReference type="KEGG" id="ser:SERP1481"/>
<dbReference type="PANTHER" id="PTHR46383:SF1">
    <property type="entry name" value="ASPARTATE AMINOTRANSFERASE"/>
    <property type="match status" value="1"/>
</dbReference>
<dbReference type="eggNOG" id="COG0436">
    <property type="taxonomic scope" value="Bacteria"/>
</dbReference>
<dbReference type="Pfam" id="PF00155">
    <property type="entry name" value="Aminotran_1_2"/>
    <property type="match status" value="1"/>
</dbReference>
<dbReference type="InterPro" id="IPR015422">
    <property type="entry name" value="PyrdxlP-dep_Trfase_small"/>
</dbReference>
<dbReference type="InterPro" id="IPR015424">
    <property type="entry name" value="PyrdxlP-dep_Trfase"/>
</dbReference>
<keyword evidence="3 7" id="KW-0032">Aminotransferase</keyword>
<evidence type="ECO:0000256" key="3">
    <source>
        <dbReference type="ARBA" id="ARBA00022576"/>
    </source>
</evidence>
<dbReference type="AlphaFoldDB" id="Q5HMZ4"/>
<dbReference type="InterPro" id="IPR050596">
    <property type="entry name" value="AspAT/PAT-like"/>
</dbReference>
<dbReference type="Gene3D" id="3.90.1150.10">
    <property type="entry name" value="Aspartate Aminotransferase, domain 1"/>
    <property type="match status" value="1"/>
</dbReference>
<reference evidence="7 8" key="1">
    <citation type="journal article" date="2005" name="J. Bacteriol.">
        <title>Insights on evolution of virulence and resistance from the complete genome analysis of an early methicillin-resistant Staphylococcus aureus strain and a biofilm-producing methicillin-resistant Staphylococcus epidermidis strain.</title>
        <authorList>
            <person name="Gill S.R."/>
            <person name="Fouts D.E."/>
            <person name="Archer G.L."/>
            <person name="Mongodin E.F."/>
            <person name="Deboy R.T."/>
            <person name="Ravel J."/>
            <person name="Paulsen I.T."/>
            <person name="Kolonay J.F."/>
            <person name="Brinkac L."/>
            <person name="Beanan M."/>
            <person name="Dodson R.J."/>
            <person name="Daugherty S.C."/>
            <person name="Madupu R."/>
            <person name="Angiuoli S.V."/>
            <person name="Durkin A.S."/>
            <person name="Haft D.H."/>
            <person name="Vamathevan J."/>
            <person name="Khouri H."/>
            <person name="Utterback T."/>
            <person name="Lee C."/>
            <person name="Dimitrov G."/>
            <person name="Jiang L."/>
            <person name="Qin H."/>
            <person name="Weidman J."/>
            <person name="Tran K."/>
            <person name="Kang K."/>
            <person name="Hance I.R."/>
            <person name="Nelson K.E."/>
            <person name="Fraser C.M."/>
        </authorList>
    </citation>
    <scope>NUCLEOTIDE SEQUENCE [LARGE SCALE GENOMIC DNA]</scope>
    <source>
        <strain evidence="8">ATCC 35984 / RP62A</strain>
    </source>
</reference>
<protein>
    <submittedName>
        <fullName evidence="7">Aminotransferase, putative</fullName>
    </submittedName>
</protein>
<name>Q5HMZ4_STAEQ</name>
<dbReference type="InterPro" id="IPR015421">
    <property type="entry name" value="PyrdxlP-dep_Trfase_major"/>
</dbReference>
<evidence type="ECO:0000256" key="2">
    <source>
        <dbReference type="ARBA" id="ARBA00007441"/>
    </source>
</evidence>
<dbReference type="PANTHER" id="PTHR46383">
    <property type="entry name" value="ASPARTATE AMINOTRANSFERASE"/>
    <property type="match status" value="1"/>
</dbReference>
<dbReference type="HOGENOM" id="CLU_052346_1_0_9"/>
<comment type="similarity">
    <text evidence="2">Belongs to the class-I pyridoxal-phosphate-dependent aminotransferase family.</text>
</comment>
<dbReference type="InterPro" id="IPR004839">
    <property type="entry name" value="Aminotransferase_I/II_large"/>
</dbReference>
<comment type="cofactor">
    <cofactor evidence="1">
        <name>pyridoxal 5'-phosphate</name>
        <dbReference type="ChEBI" id="CHEBI:597326"/>
    </cofactor>
</comment>
<evidence type="ECO:0000256" key="1">
    <source>
        <dbReference type="ARBA" id="ARBA00001933"/>
    </source>
</evidence>
<dbReference type="GO" id="GO:0006520">
    <property type="term" value="P:amino acid metabolic process"/>
    <property type="evidence" value="ECO:0007669"/>
    <property type="project" value="InterPro"/>
</dbReference>
<feature type="domain" description="Aminotransferase class I/classII large" evidence="6">
    <location>
        <begin position="78"/>
        <end position="421"/>
    </location>
</feature>
<keyword evidence="5" id="KW-0663">Pyridoxal phosphate</keyword>
<evidence type="ECO:0000256" key="5">
    <source>
        <dbReference type="ARBA" id="ARBA00022898"/>
    </source>
</evidence>